<gene>
    <name evidence="2" type="ORF">K4G57_01270</name>
</gene>
<dbReference type="EMBL" id="JAIGYQ010000001">
    <property type="protein sequence ID" value="MBX7490110.1"/>
    <property type="molecule type" value="Genomic_DNA"/>
</dbReference>
<keyword evidence="1" id="KW-1133">Transmembrane helix</keyword>
<keyword evidence="3" id="KW-1185">Reference proteome</keyword>
<protein>
    <submittedName>
        <fullName evidence="2">Uncharacterized protein</fullName>
    </submittedName>
</protein>
<keyword evidence="1" id="KW-0812">Transmembrane</keyword>
<accession>A0ABS7JL31</accession>
<feature type="transmembrane region" description="Helical" evidence="1">
    <location>
        <begin position="40"/>
        <end position="60"/>
    </location>
</feature>
<evidence type="ECO:0000313" key="3">
    <source>
        <dbReference type="Proteomes" id="UP000700059"/>
    </source>
</evidence>
<organism evidence="2 3">
    <name type="scientific">Helicobacter turcicus</name>
    <dbReference type="NCBI Taxonomy" id="2867412"/>
    <lineage>
        <taxon>Bacteria</taxon>
        <taxon>Pseudomonadati</taxon>
        <taxon>Campylobacterota</taxon>
        <taxon>Epsilonproteobacteria</taxon>
        <taxon>Campylobacterales</taxon>
        <taxon>Helicobacteraceae</taxon>
        <taxon>Helicobacter</taxon>
    </lineage>
</organism>
<dbReference type="Proteomes" id="UP000700059">
    <property type="component" value="Unassembled WGS sequence"/>
</dbReference>
<reference evidence="2 3" key="1">
    <citation type="submission" date="2021-08" db="EMBL/GenBank/DDBJ databases">
        <title>Helicobacter spp. isolated from feces of Anatolian Ground Squirrel (Spermophilus xanthoprymnus) in Turkey.</title>
        <authorList>
            <person name="Aydin F."/>
            <person name="Abay S."/>
            <person name="Kayman T."/>
            <person name="Karakaya E."/>
            <person name="Saticioglu I.B."/>
        </authorList>
    </citation>
    <scope>NUCLEOTIDE SEQUENCE [LARGE SCALE GENOMIC DNA]</scope>
    <source>
        <strain evidence="2 3">Faydin-H70</strain>
    </source>
</reference>
<sequence>MVGNFALTLSILCGISLLILVITGISISKNSSKLTGFEKKILFFVAFLLCFGAIVLYIVSNLELFIALVS</sequence>
<keyword evidence="1" id="KW-0472">Membrane</keyword>
<feature type="transmembrane region" description="Helical" evidence="1">
    <location>
        <begin position="6"/>
        <end position="28"/>
    </location>
</feature>
<name>A0ABS7JL31_9HELI</name>
<comment type="caution">
    <text evidence="2">The sequence shown here is derived from an EMBL/GenBank/DDBJ whole genome shotgun (WGS) entry which is preliminary data.</text>
</comment>
<dbReference type="RefSeq" id="WP_221531363.1">
    <property type="nucleotide sequence ID" value="NZ_JAIGYP010000001.1"/>
</dbReference>
<evidence type="ECO:0000313" key="2">
    <source>
        <dbReference type="EMBL" id="MBX7490110.1"/>
    </source>
</evidence>
<evidence type="ECO:0000256" key="1">
    <source>
        <dbReference type="SAM" id="Phobius"/>
    </source>
</evidence>
<proteinExistence type="predicted"/>